<feature type="domain" description="AB hydrolase-1" evidence="1">
    <location>
        <begin position="52"/>
        <end position="277"/>
    </location>
</feature>
<dbReference type="PANTHER" id="PTHR43798">
    <property type="entry name" value="MONOACYLGLYCEROL LIPASE"/>
    <property type="match status" value="1"/>
</dbReference>
<dbReference type="InterPro" id="IPR029058">
    <property type="entry name" value="AB_hydrolase_fold"/>
</dbReference>
<dbReference type="Proteomes" id="UP001596270">
    <property type="component" value="Unassembled WGS sequence"/>
</dbReference>
<dbReference type="SUPFAM" id="SSF53474">
    <property type="entry name" value="alpha/beta-Hydrolases"/>
    <property type="match status" value="1"/>
</dbReference>
<dbReference type="InterPro" id="IPR050266">
    <property type="entry name" value="AB_hydrolase_sf"/>
</dbReference>
<sequence length="294" mass="31647">MSPQSTPQTSRQLPHLAQALAAAAARHETPCGTGSMVWHVWTPEVANDALAPLLLFHGGSGSWTHWLRNIPALVASGRSVYVPDLPGFGDSARPAQGRDADSLSEYIEQGLQLLLGERSCDVAGFSFGGMVAGFLAAQFPARVARLILVGAPGMGIKPEQPVRLQAWRHLGPELQDAVHRSNLAALMLYKPEAITELALGLHVANVWRDRMPGRRLARTDVLAALLPGIRCPLYAIYGREDALYRGRMDGLVPVLQQAGDFRGLTFIEAAGHWAQFEQAGAFNEALLAVLDAAP</sequence>
<dbReference type="InterPro" id="IPR000639">
    <property type="entry name" value="Epox_hydrolase-like"/>
</dbReference>
<dbReference type="PRINTS" id="PR00111">
    <property type="entry name" value="ABHYDROLASE"/>
</dbReference>
<keyword evidence="3" id="KW-1185">Reference proteome</keyword>
<keyword evidence="2" id="KW-0378">Hydrolase</keyword>
<comment type="caution">
    <text evidence="2">The sequence shown here is derived from an EMBL/GenBank/DDBJ whole genome shotgun (WGS) entry which is preliminary data.</text>
</comment>
<dbReference type="InterPro" id="IPR000073">
    <property type="entry name" value="AB_hydrolase_1"/>
</dbReference>
<dbReference type="GO" id="GO:0016787">
    <property type="term" value="F:hydrolase activity"/>
    <property type="evidence" value="ECO:0007669"/>
    <property type="project" value="UniProtKB-KW"/>
</dbReference>
<proteinExistence type="predicted"/>
<evidence type="ECO:0000313" key="3">
    <source>
        <dbReference type="Proteomes" id="UP001596270"/>
    </source>
</evidence>
<dbReference type="EMBL" id="JBHSRS010000005">
    <property type="protein sequence ID" value="MFC6280205.1"/>
    <property type="molecule type" value="Genomic_DNA"/>
</dbReference>
<dbReference type="Pfam" id="PF00561">
    <property type="entry name" value="Abhydrolase_1"/>
    <property type="match status" value="1"/>
</dbReference>
<name>A0ABW1TTQ1_9BURK</name>
<evidence type="ECO:0000259" key="1">
    <source>
        <dbReference type="Pfam" id="PF00561"/>
    </source>
</evidence>
<dbReference type="PANTHER" id="PTHR43798:SF5">
    <property type="entry name" value="MONOACYLGLYCEROL LIPASE ABHD6"/>
    <property type="match status" value="1"/>
</dbReference>
<dbReference type="Gene3D" id="3.40.50.1820">
    <property type="entry name" value="alpha/beta hydrolase"/>
    <property type="match status" value="1"/>
</dbReference>
<protein>
    <submittedName>
        <fullName evidence="2">Alpha/beta fold hydrolase</fullName>
    </submittedName>
</protein>
<organism evidence="2 3">
    <name type="scientific">Polaromonas aquatica</name>
    <dbReference type="NCBI Taxonomy" id="332657"/>
    <lineage>
        <taxon>Bacteria</taxon>
        <taxon>Pseudomonadati</taxon>
        <taxon>Pseudomonadota</taxon>
        <taxon>Betaproteobacteria</taxon>
        <taxon>Burkholderiales</taxon>
        <taxon>Comamonadaceae</taxon>
        <taxon>Polaromonas</taxon>
    </lineage>
</organism>
<dbReference type="PRINTS" id="PR00412">
    <property type="entry name" value="EPOXHYDRLASE"/>
</dbReference>
<evidence type="ECO:0000313" key="2">
    <source>
        <dbReference type="EMBL" id="MFC6280205.1"/>
    </source>
</evidence>
<gene>
    <name evidence="2" type="ORF">ACFQND_03040</name>
</gene>
<accession>A0ABW1TTQ1</accession>
<reference evidence="3" key="1">
    <citation type="journal article" date="2019" name="Int. J. Syst. Evol. Microbiol.">
        <title>The Global Catalogue of Microorganisms (GCM) 10K type strain sequencing project: providing services to taxonomists for standard genome sequencing and annotation.</title>
        <authorList>
            <consortium name="The Broad Institute Genomics Platform"/>
            <consortium name="The Broad Institute Genome Sequencing Center for Infectious Disease"/>
            <person name="Wu L."/>
            <person name="Ma J."/>
        </authorList>
    </citation>
    <scope>NUCLEOTIDE SEQUENCE [LARGE SCALE GENOMIC DNA]</scope>
    <source>
        <strain evidence="3">CCUG 39402</strain>
    </source>
</reference>
<dbReference type="RefSeq" id="WP_371434543.1">
    <property type="nucleotide sequence ID" value="NZ_JBHSRS010000005.1"/>
</dbReference>